<evidence type="ECO:0000313" key="2">
    <source>
        <dbReference type="Proteomes" id="UP001501470"/>
    </source>
</evidence>
<reference evidence="1 2" key="1">
    <citation type="journal article" date="2019" name="Int. J. Syst. Evol. Microbiol.">
        <title>The Global Catalogue of Microorganisms (GCM) 10K type strain sequencing project: providing services to taxonomists for standard genome sequencing and annotation.</title>
        <authorList>
            <consortium name="The Broad Institute Genomics Platform"/>
            <consortium name="The Broad Institute Genome Sequencing Center for Infectious Disease"/>
            <person name="Wu L."/>
            <person name="Ma J."/>
        </authorList>
    </citation>
    <scope>NUCLEOTIDE SEQUENCE [LARGE SCALE GENOMIC DNA]</scope>
    <source>
        <strain evidence="1 2">JCM 15933</strain>
    </source>
</reference>
<organism evidence="1 2">
    <name type="scientific">Dactylosporangium maewongense</name>
    <dbReference type="NCBI Taxonomy" id="634393"/>
    <lineage>
        <taxon>Bacteria</taxon>
        <taxon>Bacillati</taxon>
        <taxon>Actinomycetota</taxon>
        <taxon>Actinomycetes</taxon>
        <taxon>Micromonosporales</taxon>
        <taxon>Micromonosporaceae</taxon>
        <taxon>Dactylosporangium</taxon>
    </lineage>
</organism>
<sequence>MTTHRISIVEARRIAVRAQLLGGERPAGLLETVRHLALLQIDPTAAIAPTADLVAWSRLGAGGYAPSELVGALQRRELIELAATVRPAEDLALYTAEMALRRDDAPGAFKYRRHPEWMRANDACRKDILARLTAEGPLPSRAIPDTCAMPWASTGWTNDQNVIRLLDLMAACGEVAVAGRQGRDRLWDLAGRVYPDHPPVPAEEVVRLRGERRLRALGVARAKTTEVPIEPWGVGDVGEPAVVEGVKGVWRVDPAQLERLGEPFEGRAALLSPFDRLIHDRKRTLELFGFDYGLEMYKPAAKRRWGYYALPILVGDRLVGKLDATADRKQRVLRINAVHEDEPFDAETRAAVDKEIEDLATWQALEIQRS</sequence>
<comment type="caution">
    <text evidence="1">The sequence shown here is derived from an EMBL/GenBank/DDBJ whole genome shotgun (WGS) entry which is preliminary data.</text>
</comment>
<keyword evidence="2" id="KW-1185">Reference proteome</keyword>
<dbReference type="EMBL" id="BAAAQD010000004">
    <property type="protein sequence ID" value="GAA1509780.1"/>
    <property type="molecule type" value="Genomic_DNA"/>
</dbReference>
<dbReference type="PANTHER" id="PTHR30528:SF0">
    <property type="entry name" value="CYTOPLASMIC PROTEIN"/>
    <property type="match status" value="1"/>
</dbReference>
<gene>
    <name evidence="1" type="ORF">GCM10009827_024940</name>
</gene>
<protein>
    <submittedName>
        <fullName evidence="1">Crosslink repair DNA glycosylase YcaQ family protein</fullName>
    </submittedName>
</protein>
<dbReference type="Proteomes" id="UP001501470">
    <property type="component" value="Unassembled WGS sequence"/>
</dbReference>
<dbReference type="Pfam" id="PF06224">
    <property type="entry name" value="AlkZ-like"/>
    <property type="match status" value="1"/>
</dbReference>
<dbReference type="PANTHER" id="PTHR30528">
    <property type="entry name" value="CYTOPLASMIC PROTEIN"/>
    <property type="match status" value="1"/>
</dbReference>
<accession>A0ABN2A2R2</accession>
<dbReference type="InterPro" id="IPR009351">
    <property type="entry name" value="AlkZ-like"/>
</dbReference>
<proteinExistence type="predicted"/>
<evidence type="ECO:0000313" key="1">
    <source>
        <dbReference type="EMBL" id="GAA1509780.1"/>
    </source>
</evidence>
<name>A0ABN2A2R2_9ACTN</name>
<dbReference type="RefSeq" id="WP_344501969.1">
    <property type="nucleotide sequence ID" value="NZ_BAAAQD010000004.1"/>
</dbReference>